<evidence type="ECO:0000313" key="2">
    <source>
        <dbReference type="EMBL" id="KAK7693955.1"/>
    </source>
</evidence>
<protein>
    <submittedName>
        <fullName evidence="2">Uncharacterized protein</fullName>
    </submittedName>
</protein>
<gene>
    <name evidence="2" type="ORF">QCA50_003530</name>
</gene>
<comment type="caution">
    <text evidence="2">The sequence shown here is derived from an EMBL/GenBank/DDBJ whole genome shotgun (WGS) entry which is preliminary data.</text>
</comment>
<proteinExistence type="predicted"/>
<dbReference type="Proteomes" id="UP001385951">
    <property type="component" value="Unassembled WGS sequence"/>
</dbReference>
<sequence length="411" mass="46573">MSNYSANILRPLNTSVSQSPVSQIFLQWQGLVWLAGNFTDSVYGFAAQRSHYELKYLPISKISLVSPMYWAMLSLVSVATFLAFEYLCRNTRKMRRPLDVRPALTALSALVVPTTSRWTSAFITLARRATNSHDPSIFIPLSLLHSSVKSGRIELRNSKRVLSSLLCDELNIEGWRIRLKVEGVWQRRLRWTSLTSRVSSWKYEPDEVTFWTSTMEGLLAITSPEARTSLLSFPSTESFQEHAIPVLALDAIPDSYLPSFIRDLQNRSEKLFVLTCVTRSMTEPLQDTASILTSIPFLFPRYSATRPTGNKFANRSSQTFASNTSIYGVVKILTSMQSPFVVECMRNVSGVYANALQGYVERLETDSELRTDCVKACGISGWREEKFWSTWEAALFTSGMLSRWVLLVSKR</sequence>
<keyword evidence="1" id="KW-0472">Membrane</keyword>
<feature type="transmembrane region" description="Helical" evidence="1">
    <location>
        <begin position="68"/>
        <end position="88"/>
    </location>
</feature>
<evidence type="ECO:0000313" key="3">
    <source>
        <dbReference type="Proteomes" id="UP001385951"/>
    </source>
</evidence>
<organism evidence="2 3">
    <name type="scientific">Cerrena zonata</name>
    <dbReference type="NCBI Taxonomy" id="2478898"/>
    <lineage>
        <taxon>Eukaryota</taxon>
        <taxon>Fungi</taxon>
        <taxon>Dikarya</taxon>
        <taxon>Basidiomycota</taxon>
        <taxon>Agaricomycotina</taxon>
        <taxon>Agaricomycetes</taxon>
        <taxon>Polyporales</taxon>
        <taxon>Cerrenaceae</taxon>
        <taxon>Cerrena</taxon>
    </lineage>
</organism>
<reference evidence="2 3" key="1">
    <citation type="submission" date="2022-09" db="EMBL/GenBank/DDBJ databases">
        <authorList>
            <person name="Palmer J.M."/>
        </authorList>
    </citation>
    <scope>NUCLEOTIDE SEQUENCE [LARGE SCALE GENOMIC DNA]</scope>
    <source>
        <strain evidence="2 3">DSM 7382</strain>
    </source>
</reference>
<name>A0AAW0GWJ3_9APHY</name>
<dbReference type="AlphaFoldDB" id="A0AAW0GWJ3"/>
<accession>A0AAW0GWJ3</accession>
<keyword evidence="3" id="KW-1185">Reference proteome</keyword>
<dbReference type="EMBL" id="JASBNA010000003">
    <property type="protein sequence ID" value="KAK7693955.1"/>
    <property type="molecule type" value="Genomic_DNA"/>
</dbReference>
<keyword evidence="1" id="KW-1133">Transmembrane helix</keyword>
<keyword evidence="1" id="KW-0812">Transmembrane</keyword>
<evidence type="ECO:0000256" key="1">
    <source>
        <dbReference type="SAM" id="Phobius"/>
    </source>
</evidence>